<keyword evidence="2 3" id="KW-0802">TPR repeat</keyword>
<feature type="repeat" description="TPR" evidence="3">
    <location>
        <begin position="444"/>
        <end position="477"/>
    </location>
</feature>
<feature type="repeat" description="TPR" evidence="3">
    <location>
        <begin position="360"/>
        <end position="393"/>
    </location>
</feature>
<dbReference type="EMBL" id="AAMD01000039">
    <property type="protein sequence ID" value="EAU67165.1"/>
    <property type="molecule type" value="Genomic_DNA"/>
</dbReference>
<dbReference type="Gene3D" id="1.25.40.10">
    <property type="entry name" value="Tetratricopeptide repeat domain"/>
    <property type="match status" value="3"/>
</dbReference>
<dbReference type="SMART" id="SM00028">
    <property type="entry name" value="TPR"/>
    <property type="match status" value="11"/>
</dbReference>
<dbReference type="SUPFAM" id="SSF48452">
    <property type="entry name" value="TPR-like"/>
    <property type="match status" value="3"/>
</dbReference>
<evidence type="ECO:0000256" key="2">
    <source>
        <dbReference type="ARBA" id="ARBA00022803"/>
    </source>
</evidence>
<accession>Q094J4</accession>
<dbReference type="InterPro" id="IPR019734">
    <property type="entry name" value="TPR_rpt"/>
</dbReference>
<evidence type="ECO:0000256" key="1">
    <source>
        <dbReference type="ARBA" id="ARBA00022737"/>
    </source>
</evidence>
<evidence type="ECO:0000313" key="6">
    <source>
        <dbReference type="Proteomes" id="UP000032702"/>
    </source>
</evidence>
<reference evidence="5 6" key="1">
    <citation type="submission" date="2006-04" db="EMBL/GenBank/DDBJ databases">
        <authorList>
            <person name="Nierman W.C."/>
        </authorList>
    </citation>
    <scope>NUCLEOTIDE SEQUENCE [LARGE SCALE GENOMIC DNA]</scope>
    <source>
        <strain evidence="5 6">DW4/3-1</strain>
    </source>
</reference>
<evidence type="ECO:0000313" key="5">
    <source>
        <dbReference type="EMBL" id="EAU67165.1"/>
    </source>
</evidence>
<feature type="repeat" description="TPR" evidence="3">
    <location>
        <begin position="234"/>
        <end position="267"/>
    </location>
</feature>
<dbReference type="PRINTS" id="PR00381">
    <property type="entry name" value="KINESINLIGHT"/>
</dbReference>
<feature type="repeat" description="TPR" evidence="3">
    <location>
        <begin position="276"/>
        <end position="309"/>
    </location>
</feature>
<dbReference type="PANTHER" id="PTHR45641">
    <property type="entry name" value="TETRATRICOPEPTIDE REPEAT PROTEIN (AFU_ORTHOLOGUE AFUA_6G03870)"/>
    <property type="match status" value="1"/>
</dbReference>
<dbReference type="PANTHER" id="PTHR45641:SF19">
    <property type="entry name" value="NEPHROCYSTIN-3"/>
    <property type="match status" value="1"/>
</dbReference>
<dbReference type="Pfam" id="PF13374">
    <property type="entry name" value="TPR_10"/>
    <property type="match status" value="1"/>
</dbReference>
<feature type="repeat" description="TPR" evidence="3">
    <location>
        <begin position="318"/>
        <end position="351"/>
    </location>
</feature>
<dbReference type="Pfam" id="PF12770">
    <property type="entry name" value="CHAT"/>
    <property type="match status" value="1"/>
</dbReference>
<organism evidence="5 6">
    <name type="scientific">Stigmatella aurantiaca (strain DW4/3-1)</name>
    <dbReference type="NCBI Taxonomy" id="378806"/>
    <lineage>
        <taxon>Bacteria</taxon>
        <taxon>Pseudomonadati</taxon>
        <taxon>Myxococcota</taxon>
        <taxon>Myxococcia</taxon>
        <taxon>Myxococcales</taxon>
        <taxon>Cystobacterineae</taxon>
        <taxon>Archangiaceae</taxon>
        <taxon>Stigmatella</taxon>
    </lineage>
</organism>
<name>Q094J4_STIAD</name>
<dbReference type="PATRIC" id="fig|378806.16.peg.6364"/>
<dbReference type="AlphaFoldDB" id="Q094J4"/>
<dbReference type="InterPro" id="IPR024983">
    <property type="entry name" value="CHAT_dom"/>
</dbReference>
<evidence type="ECO:0000259" key="4">
    <source>
        <dbReference type="Pfam" id="PF12770"/>
    </source>
</evidence>
<evidence type="ECO:0000256" key="3">
    <source>
        <dbReference type="PROSITE-ProRule" id="PRU00339"/>
    </source>
</evidence>
<dbReference type="Pfam" id="PF13424">
    <property type="entry name" value="TPR_12"/>
    <property type="match status" value="5"/>
</dbReference>
<proteinExistence type="predicted"/>
<comment type="caution">
    <text evidence="5">The sequence shown here is derived from an EMBL/GenBank/DDBJ whole genome shotgun (WGS) entry which is preliminary data.</text>
</comment>
<feature type="domain" description="CHAT" evidence="4">
    <location>
        <begin position="787"/>
        <end position="1118"/>
    </location>
</feature>
<dbReference type="Proteomes" id="UP000032702">
    <property type="component" value="Unassembled WGS sequence"/>
</dbReference>
<keyword evidence="1" id="KW-0677">Repeat</keyword>
<gene>
    <name evidence="5" type="ORF">STIAU_0518</name>
</gene>
<protein>
    <submittedName>
        <fullName evidence="5">Tetratricopeptide repeat family</fullName>
    </submittedName>
</protein>
<sequence length="1139" mass="124466">MERRRTNPVERVRLPLEARTLDSHSANLVPFIGCALSRPQWKAAASFASGVSVWPLSSRSEIRTLLLNPFIWWDEMRQIFGWMTAILLFCATEGRTSEETSDARLTDAQANFDEATKLMDAGKYPEALAQAEHALSIRETVLGKTHPDVANCLNLVGRLYRLKGELTHAEPLYQRALAIREASLGKNHPDVATSLNSLANLYSDQGLYGRAEPLYQRALAIREASLDKSHPDVASSFNNLAHLYSDQGLYSQAEPLYQRALDIREAALGKNHPLVASSLNNLANLYSDQGLYNRAELLYQRALDIREPSLGKNHPLVATSLNNLANLYSNQGLYGRAEPLYQRALAIREASLGKKHPLVATSLNNLANLYTTQGLYGRAEPLYQRALTIREATLGKNHPLVASSLHNLARLYFEQGLHGQAEPLYQRALAIREASLGKNHPDVAPSLNNLANLYSEQGLYGQAEPLYQRALAIREAALGKNHPDVATSLNSLANLYADQGLYKRAEPLFRRSLSLLEMFLGNHHPQVAHSLYAFGKFRLAQHRLSDALPLFSRSFSISERRLRHEALDFSEPRLSSFLSLLRNDEQWLYSLLRAHPQDARVQRLALSAALLLKGRSVSETATISRTLYSSLALEDRDVFERLRGLRTQLASLSFSGPGALSPKVYQQRLQSLTQEGDALEAELAKTSAPFRALSSLPSPDTIVDRVSSSLPKDSALVEFIAYNDSPLIPKPGTSPAKNVRHLRYLALVLFPDASVRSVDLGPAPPIDQAASRLRDALADKDASFQTASQQLYRSTFGPLRPLLGSTRRIFLSADGQLSLVPFSALHDGHAFLLDSFDFSYLTSGSEVLPRPLDSAPSSSVFVFADPDFSSPFSPAPSGSLPSAPPSDALERFFSLPPSHLPRSAWVPLPGSRLEAHAIQRLLPQAQLFLGPDASKQRLLSLATPGILHLATHGFFLGNSSSSSESRGLAFVDSLGSPPPPQPEPLLNSGLVLAGALSTASSSPPAPEASLVTALELAGLNLWGTQLVVLSACDTGRGEVHLGQGVYGLRRALMAAGAETLLVSLWKVNDDSTRLLMDLYYRNLLAGLGRASALREAMLSLRATHPHPHAWAPFIALGSDAPLRSIAPLPLQTPKPEDSH</sequence>
<dbReference type="InterPro" id="IPR011990">
    <property type="entry name" value="TPR-like_helical_dom_sf"/>
</dbReference>
<feature type="repeat" description="TPR" evidence="3">
    <location>
        <begin position="192"/>
        <end position="225"/>
    </location>
</feature>
<feature type="repeat" description="TPR" evidence="3">
    <location>
        <begin position="402"/>
        <end position="435"/>
    </location>
</feature>
<dbReference type="PROSITE" id="PS50005">
    <property type="entry name" value="TPR"/>
    <property type="match status" value="7"/>
</dbReference>